<keyword evidence="2" id="KW-1185">Reference proteome</keyword>
<name>A0A835LFD3_9MAGN</name>
<dbReference type="Proteomes" id="UP000631114">
    <property type="component" value="Unassembled WGS sequence"/>
</dbReference>
<comment type="caution">
    <text evidence="1">The sequence shown here is derived from an EMBL/GenBank/DDBJ whole genome shotgun (WGS) entry which is preliminary data.</text>
</comment>
<accession>A0A835LFD3</accession>
<protein>
    <submittedName>
        <fullName evidence="1">Uncharacterized protein</fullName>
    </submittedName>
</protein>
<sequence>MAADVTTLVQILNGYLDEQQHLHHHQPKERRMDLITKDLIGISSSKDLLDLDSQVPSGWEKRLDLKSGKVYLQRSDSPTSSTITTITSNENDQKQKFQDLNFPPTCGGGGDEFTGFETSSII</sequence>
<organism evidence="1 2">
    <name type="scientific">Coptis chinensis</name>
    <dbReference type="NCBI Taxonomy" id="261450"/>
    <lineage>
        <taxon>Eukaryota</taxon>
        <taxon>Viridiplantae</taxon>
        <taxon>Streptophyta</taxon>
        <taxon>Embryophyta</taxon>
        <taxon>Tracheophyta</taxon>
        <taxon>Spermatophyta</taxon>
        <taxon>Magnoliopsida</taxon>
        <taxon>Ranunculales</taxon>
        <taxon>Ranunculaceae</taxon>
        <taxon>Coptidoideae</taxon>
        <taxon>Coptis</taxon>
    </lineage>
</organism>
<evidence type="ECO:0000313" key="1">
    <source>
        <dbReference type="EMBL" id="KAF9589809.1"/>
    </source>
</evidence>
<evidence type="ECO:0000313" key="2">
    <source>
        <dbReference type="Proteomes" id="UP000631114"/>
    </source>
</evidence>
<gene>
    <name evidence="1" type="ORF">IFM89_028744</name>
</gene>
<dbReference type="AlphaFoldDB" id="A0A835LFD3"/>
<proteinExistence type="predicted"/>
<dbReference type="EMBL" id="JADFTS010000009">
    <property type="protein sequence ID" value="KAF9589809.1"/>
    <property type="molecule type" value="Genomic_DNA"/>
</dbReference>
<dbReference type="OrthoDB" id="1929178at2759"/>
<reference evidence="1 2" key="1">
    <citation type="submission" date="2020-10" db="EMBL/GenBank/DDBJ databases">
        <title>The Coptis chinensis genome and diversification of protoberbering-type alkaloids.</title>
        <authorList>
            <person name="Wang B."/>
            <person name="Shu S."/>
            <person name="Song C."/>
            <person name="Liu Y."/>
        </authorList>
    </citation>
    <scope>NUCLEOTIDE SEQUENCE [LARGE SCALE GENOMIC DNA]</scope>
    <source>
        <strain evidence="1">HL-2020</strain>
        <tissue evidence="1">Leaf</tissue>
    </source>
</reference>